<dbReference type="InterPro" id="IPR050101">
    <property type="entry name" value="CinA"/>
</dbReference>
<dbReference type="EMBL" id="DRYK01000089">
    <property type="protein sequence ID" value="HHP68568.1"/>
    <property type="molecule type" value="Genomic_DNA"/>
</dbReference>
<name>A0A7J3Y0N6_9CREN</name>
<accession>A0A7J3Y0N6</accession>
<protein>
    <submittedName>
        <fullName evidence="2">Competence/damage-inducible protein A</fullName>
    </submittedName>
</protein>
<dbReference type="PANTHER" id="PTHR13939:SF0">
    <property type="entry name" value="NMN AMIDOHYDROLASE-LIKE PROTEIN YFAY"/>
    <property type="match status" value="1"/>
</dbReference>
<dbReference type="InterPro" id="IPR036425">
    <property type="entry name" value="MoaB/Mog-like_dom_sf"/>
</dbReference>
<dbReference type="CDD" id="cd00885">
    <property type="entry name" value="cinA"/>
    <property type="match status" value="1"/>
</dbReference>
<dbReference type="InterPro" id="IPR001453">
    <property type="entry name" value="MoaB/Mog_dom"/>
</dbReference>
<dbReference type="SMART" id="SM00852">
    <property type="entry name" value="MoCF_biosynth"/>
    <property type="match status" value="1"/>
</dbReference>
<dbReference type="Pfam" id="PF00994">
    <property type="entry name" value="MoCF_biosynth"/>
    <property type="match status" value="1"/>
</dbReference>
<evidence type="ECO:0000259" key="1">
    <source>
        <dbReference type="SMART" id="SM00852"/>
    </source>
</evidence>
<organism evidence="2">
    <name type="scientific">Thermogladius calderae</name>
    <dbReference type="NCBI Taxonomy" id="1200300"/>
    <lineage>
        <taxon>Archaea</taxon>
        <taxon>Thermoproteota</taxon>
        <taxon>Thermoprotei</taxon>
        <taxon>Desulfurococcales</taxon>
        <taxon>Desulfurococcaceae</taxon>
        <taxon>Thermogladius</taxon>
    </lineage>
</organism>
<evidence type="ECO:0000313" key="2">
    <source>
        <dbReference type="EMBL" id="HHP68568.1"/>
    </source>
</evidence>
<dbReference type="NCBIfam" id="TIGR00177">
    <property type="entry name" value="molyb_syn"/>
    <property type="match status" value="1"/>
</dbReference>
<dbReference type="PANTHER" id="PTHR13939">
    <property type="entry name" value="NICOTINAMIDE-NUCLEOTIDE AMIDOHYDROLASE PNCC"/>
    <property type="match status" value="1"/>
</dbReference>
<sequence>MRARASIIVVGSEILKGITLDTNSNWLAKKLTGIGFEVARILAVPDEAGEIEWGLKALLECSDVVVATGGLGFTEDDITSQAIARALGLGYEFNNEAYKLIEQRHREDAVKYVKAAYMPSGAKPIPNNVGVSPGFIVEWRGKKVIALPGVPVEMKEMFERYVEPLLQSLTGRISMRAIVVTNHMVEAEVDELVRGLRRMEDVYVKTHAEKPVKITIVVYGGDVKSACAILERVIGDVSRRLNVKSVEKPLECSG</sequence>
<dbReference type="Gene3D" id="3.40.980.10">
    <property type="entry name" value="MoaB/Mog-like domain"/>
    <property type="match status" value="1"/>
</dbReference>
<proteinExistence type="predicted"/>
<gene>
    <name evidence="2" type="ORF">ENM60_07305</name>
</gene>
<feature type="domain" description="MoaB/Mog" evidence="1">
    <location>
        <begin position="6"/>
        <end position="168"/>
    </location>
</feature>
<dbReference type="SUPFAM" id="SSF53218">
    <property type="entry name" value="Molybdenum cofactor biosynthesis proteins"/>
    <property type="match status" value="1"/>
</dbReference>
<dbReference type="AlphaFoldDB" id="A0A7J3Y0N6"/>
<comment type="caution">
    <text evidence="2">The sequence shown here is derived from an EMBL/GenBank/DDBJ whole genome shotgun (WGS) entry which is preliminary data.</text>
</comment>
<reference evidence="2" key="1">
    <citation type="journal article" date="2020" name="mSystems">
        <title>Genome- and Community-Level Interaction Insights into Carbon Utilization and Element Cycling Functions of Hydrothermarchaeota in Hydrothermal Sediment.</title>
        <authorList>
            <person name="Zhou Z."/>
            <person name="Liu Y."/>
            <person name="Xu W."/>
            <person name="Pan J."/>
            <person name="Luo Z.H."/>
            <person name="Li M."/>
        </authorList>
    </citation>
    <scope>NUCLEOTIDE SEQUENCE [LARGE SCALE GENOMIC DNA]</scope>
    <source>
        <strain evidence="2">SpSt-110</strain>
    </source>
</reference>